<dbReference type="Proteomes" id="UP000001941">
    <property type="component" value="Chromosome"/>
</dbReference>
<evidence type="ECO:0000256" key="8">
    <source>
        <dbReference type="SAM" id="Phobius"/>
    </source>
</evidence>
<dbReference type="HOGENOM" id="CLU_191921_3_0_2"/>
<dbReference type="GO" id="GO:0008320">
    <property type="term" value="F:protein transmembrane transporter activity"/>
    <property type="evidence" value="ECO:0007669"/>
    <property type="project" value="InterPro"/>
</dbReference>
<keyword evidence="2 8" id="KW-0812">Transmembrane</keyword>
<keyword evidence="5" id="KW-0811">Translocation</keyword>
<dbReference type="InterPro" id="IPR008158">
    <property type="entry name" value="Translocase_Sec61-g"/>
</dbReference>
<dbReference type="Gene3D" id="1.20.5.820">
    <property type="entry name" value="Preprotein translocase SecE subunit"/>
    <property type="match status" value="1"/>
</dbReference>
<dbReference type="InterPro" id="IPR023391">
    <property type="entry name" value="Prot_translocase_SecE_dom_sf"/>
</dbReference>
<dbReference type="GO" id="GO:0016020">
    <property type="term" value="C:membrane"/>
    <property type="evidence" value="ECO:0007669"/>
    <property type="project" value="InterPro"/>
</dbReference>
<evidence type="ECO:0000256" key="1">
    <source>
        <dbReference type="ARBA" id="ARBA00022448"/>
    </source>
</evidence>
<protein>
    <submittedName>
        <fullName evidence="9">Protein translocase subunit secE/sec61 gamma</fullName>
    </submittedName>
</protein>
<proteinExistence type="predicted"/>
<keyword evidence="10" id="KW-1185">Reference proteome</keyword>
<dbReference type="NCBIfam" id="TIGR00327">
    <property type="entry name" value="secE_euk_arch"/>
    <property type="match status" value="1"/>
</dbReference>
<evidence type="ECO:0000313" key="9">
    <source>
        <dbReference type="EMBL" id="ABD40415.1"/>
    </source>
</evidence>
<comment type="subcellular location">
    <subcellularLocation>
        <location evidence="7">Endomembrane system</location>
        <topology evidence="7">Single-pass membrane protein</topology>
    </subcellularLocation>
</comment>
<dbReference type="InterPro" id="IPR001901">
    <property type="entry name" value="Translocase_SecE/Sec61-g"/>
</dbReference>
<dbReference type="AlphaFoldDB" id="Q2FPX5"/>
<evidence type="ECO:0000256" key="4">
    <source>
        <dbReference type="ARBA" id="ARBA00022989"/>
    </source>
</evidence>
<accession>Q2FPX5</accession>
<dbReference type="EnsemblBacteria" id="ABD40415">
    <property type="protein sequence ID" value="ABD40415"/>
    <property type="gene ID" value="Mhun_0659"/>
</dbReference>
<dbReference type="eggNOG" id="arCOG02204">
    <property type="taxonomic scope" value="Archaea"/>
</dbReference>
<evidence type="ECO:0000256" key="3">
    <source>
        <dbReference type="ARBA" id="ARBA00022927"/>
    </source>
</evidence>
<keyword evidence="1" id="KW-0813">Transport</keyword>
<name>Q2FPX5_METHJ</name>
<dbReference type="EMBL" id="CP000254">
    <property type="protein sequence ID" value="ABD40415.1"/>
    <property type="molecule type" value="Genomic_DNA"/>
</dbReference>
<organism evidence="9 10">
    <name type="scientific">Methanospirillum hungatei JF-1 (strain ATCC 27890 / DSM 864 / NBRC 100397 / JF-1)</name>
    <dbReference type="NCBI Taxonomy" id="323259"/>
    <lineage>
        <taxon>Archaea</taxon>
        <taxon>Methanobacteriati</taxon>
        <taxon>Methanobacteriota</taxon>
        <taxon>Stenosarchaea group</taxon>
        <taxon>Methanomicrobia</taxon>
        <taxon>Methanomicrobiales</taxon>
        <taxon>Methanospirillaceae</taxon>
        <taxon>Methanospirillum</taxon>
    </lineage>
</organism>
<dbReference type="Pfam" id="PF00584">
    <property type="entry name" value="SecE"/>
    <property type="match status" value="1"/>
</dbReference>
<evidence type="ECO:0000256" key="5">
    <source>
        <dbReference type="ARBA" id="ARBA00023010"/>
    </source>
</evidence>
<dbReference type="FunCoup" id="Q2FPX5">
    <property type="interactions" value="26"/>
</dbReference>
<keyword evidence="6 8" id="KW-0472">Membrane</keyword>
<dbReference type="SUPFAM" id="SSF103456">
    <property type="entry name" value="Preprotein translocase SecE subunit"/>
    <property type="match status" value="1"/>
</dbReference>
<evidence type="ECO:0000256" key="6">
    <source>
        <dbReference type="ARBA" id="ARBA00023136"/>
    </source>
</evidence>
<feature type="transmembrane region" description="Helical" evidence="8">
    <location>
        <begin position="36"/>
        <end position="61"/>
    </location>
</feature>
<keyword evidence="4 8" id="KW-1133">Transmembrane helix</keyword>
<gene>
    <name evidence="9" type="ordered locus">Mhun_0659</name>
</gene>
<sequence>MEIPKLDINLNEELFRKYMRILKLARFPTRDEYTKIALVAAAGVVLIGIIGFAIYELFLVLPA</sequence>
<dbReference type="GeneID" id="3923576"/>
<keyword evidence="3" id="KW-0653">Protein transport</keyword>
<dbReference type="STRING" id="323259.Mhun_0659"/>
<dbReference type="GO" id="GO:0006605">
    <property type="term" value="P:protein targeting"/>
    <property type="evidence" value="ECO:0007669"/>
    <property type="project" value="InterPro"/>
</dbReference>
<dbReference type="GO" id="GO:0012505">
    <property type="term" value="C:endomembrane system"/>
    <property type="evidence" value="ECO:0007669"/>
    <property type="project" value="UniProtKB-SubCell"/>
</dbReference>
<dbReference type="OrthoDB" id="52835at2157"/>
<dbReference type="KEGG" id="mhu:Mhun_0659"/>
<reference evidence="10" key="1">
    <citation type="journal article" date="2016" name="Stand. Genomic Sci.">
        <title>Complete genome sequence of Methanospirillum hungatei type strain JF1.</title>
        <authorList>
            <person name="Gunsalus R.P."/>
            <person name="Cook L.E."/>
            <person name="Crable B."/>
            <person name="Rohlin L."/>
            <person name="McDonald E."/>
            <person name="Mouttaki H."/>
            <person name="Sieber J.R."/>
            <person name="Poweleit N."/>
            <person name="Zhou H."/>
            <person name="Lapidus A.L."/>
            <person name="Daligault H.E."/>
            <person name="Land M."/>
            <person name="Gilna P."/>
            <person name="Ivanova N."/>
            <person name="Kyrpides N."/>
            <person name="Culley D.E."/>
            <person name="McInerney M.J."/>
        </authorList>
    </citation>
    <scope>NUCLEOTIDE SEQUENCE [LARGE SCALE GENOMIC DNA]</scope>
    <source>
        <strain evidence="10">ATCC 27890 / DSM 864 / NBRC 100397 / JF-1</strain>
    </source>
</reference>
<evidence type="ECO:0000256" key="2">
    <source>
        <dbReference type="ARBA" id="ARBA00022692"/>
    </source>
</evidence>
<evidence type="ECO:0000256" key="7">
    <source>
        <dbReference type="ARBA" id="ARBA00037847"/>
    </source>
</evidence>
<evidence type="ECO:0000313" key="10">
    <source>
        <dbReference type="Proteomes" id="UP000001941"/>
    </source>
</evidence>
<dbReference type="RefSeq" id="WP_011447699.1">
    <property type="nucleotide sequence ID" value="NC_007796.1"/>
</dbReference>
<dbReference type="InParanoid" id="Q2FPX5"/>
<dbReference type="GO" id="GO:0006886">
    <property type="term" value="P:intracellular protein transport"/>
    <property type="evidence" value="ECO:0007669"/>
    <property type="project" value="InterPro"/>
</dbReference>